<evidence type="ECO:0000313" key="8">
    <source>
        <dbReference type="EMBL" id="GLI57996.1"/>
    </source>
</evidence>
<evidence type="ECO:0000256" key="4">
    <source>
        <dbReference type="ARBA" id="ARBA00022980"/>
    </source>
</evidence>
<dbReference type="FunFam" id="3.30.70.330:FF:000001">
    <property type="entry name" value="50S ribosomal protein L23"/>
    <property type="match status" value="1"/>
</dbReference>
<comment type="function">
    <text evidence="6">One of the early assembly proteins it binds 23S rRNA. One of the proteins that surrounds the polypeptide exit tunnel on the outside of the ribosome. Forms the main docking site for trigger factor binding to the ribosome.</text>
</comment>
<evidence type="ECO:0000256" key="5">
    <source>
        <dbReference type="ARBA" id="ARBA00023274"/>
    </source>
</evidence>
<sequence>MTAYDIVKKPIITEKTEILRREFNKYTFEVNKKANKIEIKKAVETIFNVKVVDIATLNIKPVTKRHGMKLYKTSAKKKAIVKLAEGNTITYFQNV</sequence>
<dbReference type="RefSeq" id="WP_281837672.1">
    <property type="nucleotide sequence ID" value="NZ_BSDY01000030.1"/>
</dbReference>
<dbReference type="InterPro" id="IPR001014">
    <property type="entry name" value="Ribosomal_uL23_CS"/>
</dbReference>
<keyword evidence="3 6" id="KW-0694">RNA-binding</keyword>
<organism evidence="8 9">
    <name type="scientific">Propionigenium maris DSM 9537</name>
    <dbReference type="NCBI Taxonomy" id="1123000"/>
    <lineage>
        <taxon>Bacteria</taxon>
        <taxon>Fusobacteriati</taxon>
        <taxon>Fusobacteriota</taxon>
        <taxon>Fusobacteriia</taxon>
        <taxon>Fusobacteriales</taxon>
        <taxon>Fusobacteriaceae</taxon>
        <taxon>Propionigenium</taxon>
    </lineage>
</organism>
<comment type="caution">
    <text evidence="8">The sequence shown here is derived from an EMBL/GenBank/DDBJ whole genome shotgun (WGS) entry which is preliminary data.</text>
</comment>
<dbReference type="GO" id="GO:0003735">
    <property type="term" value="F:structural constituent of ribosome"/>
    <property type="evidence" value="ECO:0007669"/>
    <property type="project" value="InterPro"/>
</dbReference>
<dbReference type="NCBIfam" id="NF004363">
    <property type="entry name" value="PRK05738.2-4"/>
    <property type="match status" value="1"/>
</dbReference>
<protein>
    <recommendedName>
        <fullName evidence="6">Large ribosomal subunit protein uL23</fullName>
    </recommendedName>
</protein>
<keyword evidence="9" id="KW-1185">Reference proteome</keyword>
<dbReference type="InterPro" id="IPR013025">
    <property type="entry name" value="Ribosomal_uL23-like"/>
</dbReference>
<keyword evidence="2 6" id="KW-0699">rRNA-binding</keyword>
<evidence type="ECO:0000256" key="6">
    <source>
        <dbReference type="HAMAP-Rule" id="MF_01369"/>
    </source>
</evidence>
<dbReference type="Gene3D" id="3.30.70.330">
    <property type="match status" value="1"/>
</dbReference>
<dbReference type="InterPro" id="IPR012678">
    <property type="entry name" value="Ribosomal_uL23/eL15/eS24_sf"/>
</dbReference>
<accession>A0A9W6GQ33</accession>
<evidence type="ECO:0000256" key="2">
    <source>
        <dbReference type="ARBA" id="ARBA00022730"/>
    </source>
</evidence>
<dbReference type="GO" id="GO:1990904">
    <property type="term" value="C:ribonucleoprotein complex"/>
    <property type="evidence" value="ECO:0007669"/>
    <property type="project" value="UniProtKB-KW"/>
</dbReference>
<comment type="similarity">
    <text evidence="1 6 7">Belongs to the universal ribosomal protein uL23 family.</text>
</comment>
<dbReference type="EMBL" id="BSDY01000030">
    <property type="protein sequence ID" value="GLI57996.1"/>
    <property type="molecule type" value="Genomic_DNA"/>
</dbReference>
<keyword evidence="5 6" id="KW-0687">Ribonucleoprotein</keyword>
<evidence type="ECO:0000256" key="1">
    <source>
        <dbReference type="ARBA" id="ARBA00006700"/>
    </source>
</evidence>
<keyword evidence="4 6" id="KW-0689">Ribosomal protein</keyword>
<name>A0A9W6GQ33_9FUSO</name>
<dbReference type="SUPFAM" id="SSF54189">
    <property type="entry name" value="Ribosomal proteins S24e, L23 and L15e"/>
    <property type="match status" value="1"/>
</dbReference>
<dbReference type="InterPro" id="IPR012677">
    <property type="entry name" value="Nucleotide-bd_a/b_plait_sf"/>
</dbReference>
<reference evidence="8" key="1">
    <citation type="submission" date="2022-12" db="EMBL/GenBank/DDBJ databases">
        <title>Reference genome sequencing for broad-spectrum identification of bacterial and archaeal isolates by mass spectrometry.</title>
        <authorList>
            <person name="Sekiguchi Y."/>
            <person name="Tourlousse D.M."/>
        </authorList>
    </citation>
    <scope>NUCLEOTIDE SEQUENCE</scope>
    <source>
        <strain evidence="8">10succ1</strain>
    </source>
</reference>
<dbReference type="PANTHER" id="PTHR11620">
    <property type="entry name" value="60S RIBOSOMAL PROTEIN L23A"/>
    <property type="match status" value="1"/>
</dbReference>
<comment type="subunit">
    <text evidence="6">Part of the 50S ribosomal subunit. Contacts protein L29, and trigger factor when it is bound to the ribosome.</text>
</comment>
<dbReference type="GO" id="GO:0019843">
    <property type="term" value="F:rRNA binding"/>
    <property type="evidence" value="ECO:0007669"/>
    <property type="project" value="UniProtKB-UniRule"/>
</dbReference>
<proteinExistence type="inferred from homology"/>
<dbReference type="PROSITE" id="PS00050">
    <property type="entry name" value="RIBOSOMAL_L23"/>
    <property type="match status" value="1"/>
</dbReference>
<dbReference type="AlphaFoldDB" id="A0A9W6GQ33"/>
<dbReference type="HAMAP" id="MF_01369_B">
    <property type="entry name" value="Ribosomal_uL23_B"/>
    <property type="match status" value="1"/>
</dbReference>
<evidence type="ECO:0000313" key="9">
    <source>
        <dbReference type="Proteomes" id="UP001144471"/>
    </source>
</evidence>
<dbReference type="GO" id="GO:0005840">
    <property type="term" value="C:ribosome"/>
    <property type="evidence" value="ECO:0007669"/>
    <property type="project" value="UniProtKB-KW"/>
</dbReference>
<dbReference type="Pfam" id="PF00276">
    <property type="entry name" value="Ribosomal_L23"/>
    <property type="match status" value="1"/>
</dbReference>
<evidence type="ECO:0000256" key="3">
    <source>
        <dbReference type="ARBA" id="ARBA00022884"/>
    </source>
</evidence>
<dbReference type="GO" id="GO:0006412">
    <property type="term" value="P:translation"/>
    <property type="evidence" value="ECO:0007669"/>
    <property type="project" value="UniProtKB-UniRule"/>
</dbReference>
<dbReference type="Proteomes" id="UP001144471">
    <property type="component" value="Unassembled WGS sequence"/>
</dbReference>
<gene>
    <name evidence="6 8" type="primary">rplW</name>
    <name evidence="8" type="ORF">PM10SUCC1_35100</name>
</gene>
<evidence type="ECO:0000256" key="7">
    <source>
        <dbReference type="RuleBase" id="RU003934"/>
    </source>
</evidence>